<evidence type="ECO:0000259" key="2">
    <source>
        <dbReference type="Pfam" id="PF04266"/>
    </source>
</evidence>
<feature type="signal peptide" evidence="1">
    <location>
        <begin position="1"/>
        <end position="25"/>
    </location>
</feature>
<dbReference type="Gene3D" id="2.30.130.30">
    <property type="entry name" value="Hypothetical protein"/>
    <property type="match status" value="1"/>
</dbReference>
<dbReference type="OrthoDB" id="21341at2"/>
<name>F8L325_SIMNZ</name>
<protein>
    <recommendedName>
        <fullName evidence="2">ASCH domain-containing protein</fullName>
    </recommendedName>
</protein>
<dbReference type="EMBL" id="FR872581">
    <property type="protein sequence ID" value="CCB87871.1"/>
    <property type="molecule type" value="Genomic_DNA"/>
</dbReference>
<keyword evidence="1" id="KW-0732">Signal</keyword>
<feature type="domain" description="ASCH" evidence="2">
    <location>
        <begin position="46"/>
        <end position="135"/>
    </location>
</feature>
<dbReference type="RefSeq" id="WP_013935105.1">
    <property type="nucleotide sequence ID" value="NC_015710.1"/>
</dbReference>
<feature type="chain" id="PRO_5003379255" description="ASCH domain-containing protein" evidence="1">
    <location>
        <begin position="26"/>
        <end position="175"/>
    </location>
</feature>
<gene>
    <name evidence="3" type="ordered locus">SNE_B25120</name>
</gene>
<keyword evidence="3" id="KW-0614">Plasmid</keyword>
<dbReference type="Proteomes" id="UP000000496">
    <property type="component" value="Plasmid pSn"/>
</dbReference>
<dbReference type="KEGG" id="sng:SNE_B25120"/>
<accession>F8L325</accession>
<dbReference type="Pfam" id="PF04266">
    <property type="entry name" value="ASCH"/>
    <property type="match status" value="1"/>
</dbReference>
<dbReference type="eggNOG" id="COG4043">
    <property type="taxonomic scope" value="Bacteria"/>
</dbReference>
<sequence length="175" mass="19337">MKKFFLIVFSTIVSGVLIACSPAHSPISVTQEVSQSNEKNVYRLNIETQYLLYIIDGKKIIEGRLNVPDFGDMKKGDLVYFTDGNGGQAICSITSVGRYDSFNKMLVSEGVINMLPQIDPNTNSSEEMLLKGTKIYRSFPGYKEGVKIYGAISFGLKFLTDESVANIEIVNVNDA</sequence>
<proteinExistence type="predicted"/>
<reference evidence="3 4" key="2">
    <citation type="journal article" date="2011" name="Mol. Biol. Evol.">
        <title>Unity in variety--the pan-genome of the Chlamydiae.</title>
        <authorList>
            <person name="Collingro A."/>
            <person name="Tischler P."/>
            <person name="Weinmaier T."/>
            <person name="Penz T."/>
            <person name="Heinz E."/>
            <person name="Brunham R.C."/>
            <person name="Read T.D."/>
            <person name="Bavoil P.M."/>
            <person name="Sachse K."/>
            <person name="Kahane S."/>
            <person name="Friedman M.G."/>
            <person name="Rattei T."/>
            <person name="Myers G.S."/>
            <person name="Horn M."/>
        </authorList>
    </citation>
    <scope>NUCLEOTIDE SEQUENCE [LARGE SCALE GENOMIC DNA]</scope>
    <source>
        <strain evidence="4">ATCC VR-1471 / Z</strain>
        <plasmid evidence="3 4">pSn</plasmid>
    </source>
</reference>
<evidence type="ECO:0000313" key="4">
    <source>
        <dbReference type="Proteomes" id="UP000000496"/>
    </source>
</evidence>
<dbReference type="AlphaFoldDB" id="F8L325"/>
<evidence type="ECO:0000313" key="3">
    <source>
        <dbReference type="EMBL" id="CCB87871.1"/>
    </source>
</evidence>
<reference key="1">
    <citation type="journal article" date="2011" name="Mol. Biol. Evol.">
        <title>Unity in variety -- the pan-genome of the Chlamydiae.</title>
        <authorList>
            <person name="Collingro A."/>
            <person name="Tischler P."/>
            <person name="Weinmaier T."/>
            <person name="Penz T."/>
            <person name="Heinz E."/>
            <person name="Brunham R.C."/>
            <person name="Read T.D."/>
            <person name="Bavoil P.M."/>
            <person name="Sachse K."/>
            <person name="Kahane S."/>
            <person name="Friedman M.G."/>
            <person name="Rattei T."/>
            <person name="Myers G.S.A."/>
            <person name="Horn M."/>
        </authorList>
    </citation>
    <scope>NUCLEOTIDE SEQUENCE</scope>
    <source>
        <strain>Z</strain>
    </source>
</reference>
<keyword evidence="4" id="KW-1185">Reference proteome</keyword>
<organism evidence="3 4">
    <name type="scientific">Simkania negevensis (strain ATCC VR-1471 / DSM 27360 / Z)</name>
    <dbReference type="NCBI Taxonomy" id="331113"/>
    <lineage>
        <taxon>Bacteria</taxon>
        <taxon>Pseudomonadati</taxon>
        <taxon>Chlamydiota</taxon>
        <taxon>Chlamydiia</taxon>
        <taxon>Parachlamydiales</taxon>
        <taxon>Simkaniaceae</taxon>
        <taxon>Simkania</taxon>
    </lineage>
</organism>
<dbReference type="InterPro" id="IPR015947">
    <property type="entry name" value="PUA-like_sf"/>
</dbReference>
<dbReference type="InterPro" id="IPR007374">
    <property type="entry name" value="ASCH_domain"/>
</dbReference>
<dbReference type="HOGENOM" id="CLU_1531533_0_0_0"/>
<geneLocation type="plasmid" evidence="3 4">
    <name>pSn</name>
</geneLocation>
<dbReference type="PROSITE" id="PS51257">
    <property type="entry name" value="PROKAR_LIPOPROTEIN"/>
    <property type="match status" value="1"/>
</dbReference>
<evidence type="ECO:0000256" key="1">
    <source>
        <dbReference type="SAM" id="SignalP"/>
    </source>
</evidence>
<dbReference type="SUPFAM" id="SSF88697">
    <property type="entry name" value="PUA domain-like"/>
    <property type="match status" value="1"/>
</dbReference>